<dbReference type="AlphaFoldDB" id="A0AAN8IES5"/>
<evidence type="ECO:0000313" key="1">
    <source>
        <dbReference type="EMBL" id="KAK5970591.1"/>
    </source>
</evidence>
<keyword evidence="2" id="KW-1185">Reference proteome</keyword>
<accession>A0AAN8IES5</accession>
<dbReference type="InterPro" id="IPR021109">
    <property type="entry name" value="Peptidase_aspartic_dom_sf"/>
</dbReference>
<sequence>MSNRYHLRHITSPSSYASVTTNQSLLPLLGVFKLDPCLVPAAVGMAGIPIRFVGTTVITIQVGSFALDHKVHFTEADCIRRAADSYNIILGNDFLQRLPHWLLNYEQRVLLIGNDTVPILTQGPQVSNVGDARKDNSFAVRAASTVVLPPTSETFVPCQVAEAGSRVATIVTEGSVIAGDNIMVAPAVTKAGEPHLLLSNPTASPQVIYKNQYLTAARPALELANGTLLDADQWFQHITR</sequence>
<comment type="caution">
    <text evidence="1">The sequence shown here is derived from an EMBL/GenBank/DDBJ whole genome shotgun (WGS) entry which is preliminary data.</text>
</comment>
<reference evidence="1 2" key="1">
    <citation type="submission" date="2019-10" db="EMBL/GenBank/DDBJ databases">
        <title>Assembly and Annotation for the nematode Trichostrongylus colubriformis.</title>
        <authorList>
            <person name="Martin J."/>
        </authorList>
    </citation>
    <scope>NUCLEOTIDE SEQUENCE [LARGE SCALE GENOMIC DNA]</scope>
    <source>
        <strain evidence="1">G859</strain>
        <tissue evidence="1">Whole worm</tissue>
    </source>
</reference>
<gene>
    <name evidence="1" type="ORF">GCK32_022658</name>
</gene>
<name>A0AAN8IES5_TRICO</name>
<protein>
    <submittedName>
        <fullName evidence="1">Uncharacterized protein</fullName>
    </submittedName>
</protein>
<dbReference type="Proteomes" id="UP001331761">
    <property type="component" value="Unassembled WGS sequence"/>
</dbReference>
<evidence type="ECO:0000313" key="2">
    <source>
        <dbReference type="Proteomes" id="UP001331761"/>
    </source>
</evidence>
<proteinExistence type="predicted"/>
<dbReference type="EMBL" id="WIXE01018806">
    <property type="protein sequence ID" value="KAK5970591.1"/>
    <property type="molecule type" value="Genomic_DNA"/>
</dbReference>
<dbReference type="Gene3D" id="2.40.70.10">
    <property type="entry name" value="Acid Proteases"/>
    <property type="match status" value="1"/>
</dbReference>
<organism evidence="1 2">
    <name type="scientific">Trichostrongylus colubriformis</name>
    <name type="common">Black scour worm</name>
    <dbReference type="NCBI Taxonomy" id="6319"/>
    <lineage>
        <taxon>Eukaryota</taxon>
        <taxon>Metazoa</taxon>
        <taxon>Ecdysozoa</taxon>
        <taxon>Nematoda</taxon>
        <taxon>Chromadorea</taxon>
        <taxon>Rhabditida</taxon>
        <taxon>Rhabditina</taxon>
        <taxon>Rhabditomorpha</taxon>
        <taxon>Strongyloidea</taxon>
        <taxon>Trichostrongylidae</taxon>
        <taxon>Trichostrongylus</taxon>
    </lineage>
</organism>